<proteinExistence type="predicted"/>
<dbReference type="PANTHER" id="PTHR31569:SF4">
    <property type="entry name" value="SWIM-TYPE DOMAIN-CONTAINING PROTEIN"/>
    <property type="match status" value="1"/>
</dbReference>
<evidence type="ECO:0000313" key="2">
    <source>
        <dbReference type="EMBL" id="KAI9554928.1"/>
    </source>
</evidence>
<comment type="caution">
    <text evidence="2">The sequence shown here is derived from an EMBL/GenBank/DDBJ whole genome shotgun (WGS) entry which is preliminary data.</text>
</comment>
<feature type="transmembrane region" description="Helical" evidence="1">
    <location>
        <begin position="99"/>
        <end position="119"/>
    </location>
</feature>
<accession>A0AAD5LC48</accession>
<protein>
    <submittedName>
        <fullName evidence="2">Uncharacterized protein</fullName>
    </submittedName>
</protein>
<keyword evidence="1" id="KW-0812">Transmembrane</keyword>
<keyword evidence="1" id="KW-1133">Transmembrane helix</keyword>
<sequence>MCNAISSWCSDTKLSLNAQKTVFMLFNKQHLNVSHLSISIYDVHIQPSVETVFLGLTIDCQLKWTSHFNTKAAAARKAFYGVMNCLRASWGLDRKRIQFLYLSVIEPILLYGCSLWAPLLNTKAGRKKARSCQRIFLVSAIGAFKTVSTEALLLLNTTLPIDLRVVELTAMRYRTFPGEFSAASLKWLSKFLPHIKSQRKVDTFNHFSASKCLPWARFLDTILDDGGASMPMLPSAPQQLRLLTGHRRIENSMHFCVMVMDYCGVREIVNGSLDPYVDEPTAIQFCIQKAFRIASQLGQEYSRVEFFSPSTSSFSFLLPSTKLSSLQQLNRDSLLQIAEKTVLFSCLSSSSNHWIYLANSIALLGVPNCTSSELLCPSKAAVKLEIHQSVASIWNQEWASGQAGASTRAFFPKVQTAAFISSQHLSRQFFHELLDSTFSGYARQDHGVNTHLWDYLPLTRFDNKQATATSVFLSFGRSKMQCVSSQQKGSKKVDDERWKYYSAKILCSHHGNHRNCSKGLRPNQKVCACNCPYTWYVSLNVRQQKYEVISCNLEHANHPVSEELIATYGEKKHLDPAALEYITDATRDGAIPLKVRKRVYDEFNVVLKPKT</sequence>
<dbReference type="PANTHER" id="PTHR31569">
    <property type="entry name" value="SWIM-TYPE DOMAIN-CONTAINING PROTEIN"/>
    <property type="match status" value="1"/>
</dbReference>
<evidence type="ECO:0000256" key="1">
    <source>
        <dbReference type="SAM" id="Phobius"/>
    </source>
</evidence>
<keyword evidence="1" id="KW-0472">Membrane</keyword>
<dbReference type="Proteomes" id="UP000820818">
    <property type="component" value="Linkage Group LG8"/>
</dbReference>
<evidence type="ECO:0000313" key="3">
    <source>
        <dbReference type="Proteomes" id="UP000820818"/>
    </source>
</evidence>
<dbReference type="AlphaFoldDB" id="A0AAD5LC48"/>
<name>A0AAD5LC48_9CRUS</name>
<keyword evidence="3" id="KW-1185">Reference proteome</keyword>
<reference evidence="2 3" key="1">
    <citation type="submission" date="2022-05" db="EMBL/GenBank/DDBJ databases">
        <title>A multi-omics perspective on studying reproductive biology in Daphnia sinensis.</title>
        <authorList>
            <person name="Jia J."/>
        </authorList>
    </citation>
    <scope>NUCLEOTIDE SEQUENCE [LARGE SCALE GENOMIC DNA]</scope>
    <source>
        <strain evidence="2 3">WSL</strain>
    </source>
</reference>
<dbReference type="InterPro" id="IPR052579">
    <property type="entry name" value="Zinc_finger_SWIM"/>
</dbReference>
<dbReference type="EMBL" id="WJBH02000008">
    <property type="protein sequence ID" value="KAI9554928.1"/>
    <property type="molecule type" value="Genomic_DNA"/>
</dbReference>
<gene>
    <name evidence="2" type="ORF">GHT06_020208</name>
</gene>
<organism evidence="2 3">
    <name type="scientific">Daphnia sinensis</name>
    <dbReference type="NCBI Taxonomy" id="1820382"/>
    <lineage>
        <taxon>Eukaryota</taxon>
        <taxon>Metazoa</taxon>
        <taxon>Ecdysozoa</taxon>
        <taxon>Arthropoda</taxon>
        <taxon>Crustacea</taxon>
        <taxon>Branchiopoda</taxon>
        <taxon>Diplostraca</taxon>
        <taxon>Cladocera</taxon>
        <taxon>Anomopoda</taxon>
        <taxon>Daphniidae</taxon>
        <taxon>Daphnia</taxon>
        <taxon>Daphnia similis group</taxon>
    </lineage>
</organism>